<reference evidence="2" key="1">
    <citation type="submission" date="2018-01" db="EMBL/GenBank/DDBJ databases">
        <title>An insight into the sialome of Amazonian anophelines.</title>
        <authorList>
            <person name="Ribeiro J.M."/>
            <person name="Scarpassa V."/>
            <person name="Calvo E."/>
        </authorList>
    </citation>
    <scope>NUCLEOTIDE SEQUENCE</scope>
</reference>
<dbReference type="AlphaFoldDB" id="A0A2M4DAD5"/>
<dbReference type="EMBL" id="GGFL01010331">
    <property type="protein sequence ID" value="MBW74509.1"/>
    <property type="molecule type" value="Transcribed_RNA"/>
</dbReference>
<sequence>MFMYALSLSLSLSWPSHLSAVAIGDPFDQHHHRRLSPSACYHHRRCACVRAFCVEKGLKKCPREIG</sequence>
<evidence type="ECO:0000313" key="2">
    <source>
        <dbReference type="EMBL" id="MBW74509.1"/>
    </source>
</evidence>
<proteinExistence type="predicted"/>
<evidence type="ECO:0000256" key="1">
    <source>
        <dbReference type="SAM" id="SignalP"/>
    </source>
</evidence>
<keyword evidence="1" id="KW-0732">Signal</keyword>
<feature type="chain" id="PRO_5014979882" evidence="1">
    <location>
        <begin position="25"/>
        <end position="66"/>
    </location>
</feature>
<organism evidence="2">
    <name type="scientific">Anopheles darlingi</name>
    <name type="common">Mosquito</name>
    <dbReference type="NCBI Taxonomy" id="43151"/>
    <lineage>
        <taxon>Eukaryota</taxon>
        <taxon>Metazoa</taxon>
        <taxon>Ecdysozoa</taxon>
        <taxon>Arthropoda</taxon>
        <taxon>Hexapoda</taxon>
        <taxon>Insecta</taxon>
        <taxon>Pterygota</taxon>
        <taxon>Neoptera</taxon>
        <taxon>Endopterygota</taxon>
        <taxon>Diptera</taxon>
        <taxon>Nematocera</taxon>
        <taxon>Culicoidea</taxon>
        <taxon>Culicidae</taxon>
        <taxon>Anophelinae</taxon>
        <taxon>Anopheles</taxon>
    </lineage>
</organism>
<protein>
    <submittedName>
        <fullName evidence="2">Putative secreted protein</fullName>
    </submittedName>
</protein>
<name>A0A2M4DAD5_ANODA</name>
<accession>A0A2M4DAD5</accession>
<feature type="signal peptide" evidence="1">
    <location>
        <begin position="1"/>
        <end position="24"/>
    </location>
</feature>